<keyword evidence="3" id="KW-1185">Reference proteome</keyword>
<sequence>MLVKQATEHMLPERLLQWAARAVHPDAAVVSVRQLLGGTSSTMHCLSVQSGGQVADYVLRQLDNEEWLQEEPDAAWHEAESLRFAVETGLHTPRIVAYDIDGSACGIPAVLMTRLEGTVDLQPQRLEPWLNGLAQTLASIHAVDADRFGWAYFTYIDVDSLERPEWSNAPERWSAIFDIVRGPRPLTTRHCFIHRDYHPGNVLWSDGAVSGVVDWVNACRGPAGIDVGQCRLDLAKLHGVEAADTFLSAYERFAGTAFRYDPYWDLLSVVDTLFDPPAVDEGWKAFGVTSLTDALVAERLELYAASLLRRAARE</sequence>
<dbReference type="PANTHER" id="PTHR21310">
    <property type="entry name" value="AMINOGLYCOSIDE PHOSPHOTRANSFERASE-RELATED-RELATED"/>
    <property type="match status" value="1"/>
</dbReference>
<feature type="domain" description="Aminoglycoside phosphotransferase" evidence="1">
    <location>
        <begin position="33"/>
        <end position="254"/>
    </location>
</feature>
<proteinExistence type="predicted"/>
<evidence type="ECO:0000313" key="3">
    <source>
        <dbReference type="Proteomes" id="UP000693672"/>
    </source>
</evidence>
<dbReference type="Proteomes" id="UP000693672">
    <property type="component" value="Unassembled WGS sequence"/>
</dbReference>
<evidence type="ECO:0000259" key="1">
    <source>
        <dbReference type="Pfam" id="PF01636"/>
    </source>
</evidence>
<comment type="caution">
    <text evidence="2">The sequence shown here is derived from an EMBL/GenBank/DDBJ whole genome shotgun (WGS) entry which is preliminary data.</text>
</comment>
<gene>
    <name evidence="2" type="ORF">PAESOLCIP111_00101</name>
</gene>
<evidence type="ECO:0000313" key="2">
    <source>
        <dbReference type="EMBL" id="CAG7596847.1"/>
    </source>
</evidence>
<protein>
    <recommendedName>
        <fullName evidence="1">Aminoglycoside phosphotransferase domain-containing protein</fullName>
    </recommendedName>
</protein>
<name>A0A916JR79_9BACL</name>
<reference evidence="2" key="1">
    <citation type="submission" date="2021-06" db="EMBL/GenBank/DDBJ databases">
        <authorList>
            <person name="Criscuolo A."/>
        </authorList>
    </citation>
    <scope>NUCLEOTIDE SEQUENCE</scope>
    <source>
        <strain evidence="2">CIP111600</strain>
    </source>
</reference>
<dbReference type="InterPro" id="IPR002575">
    <property type="entry name" value="Aminoglycoside_PTrfase"/>
</dbReference>
<dbReference type="EMBL" id="CAJVAS010000001">
    <property type="protein sequence ID" value="CAG7596847.1"/>
    <property type="molecule type" value="Genomic_DNA"/>
</dbReference>
<dbReference type="AlphaFoldDB" id="A0A916JR79"/>
<accession>A0A916JR79</accession>
<dbReference type="InterPro" id="IPR051678">
    <property type="entry name" value="AGP_Transferase"/>
</dbReference>
<organism evidence="2 3">
    <name type="scientific">Paenibacillus solanacearum</name>
    <dbReference type="NCBI Taxonomy" id="2048548"/>
    <lineage>
        <taxon>Bacteria</taxon>
        <taxon>Bacillati</taxon>
        <taxon>Bacillota</taxon>
        <taxon>Bacilli</taxon>
        <taxon>Bacillales</taxon>
        <taxon>Paenibacillaceae</taxon>
        <taxon>Paenibacillus</taxon>
    </lineage>
</organism>
<dbReference type="Pfam" id="PF01636">
    <property type="entry name" value="APH"/>
    <property type="match status" value="1"/>
</dbReference>